<dbReference type="AlphaFoldDB" id="A0A8W8L810"/>
<sequence length="183" mass="20258">MRSFHWITLLLNFNFQHCSAKDDCSSIVKRAGTSPGCCPADFHFRGGICIPCLVGYYGPNCSHKCPYPSYGHRCVLNCNCTEEMCDIKVGCEGRTSRSPTYNPKKLVEKSVGENKTATNISHVLDSAKKTVQFNYASVLLITVAGTYFLVLLLVAIGFQLRSRVVCIKVENDNGKEYSEIGNI</sequence>
<proteinExistence type="predicted"/>
<keyword evidence="1" id="KW-0812">Transmembrane</keyword>
<dbReference type="Proteomes" id="UP000005408">
    <property type="component" value="Unassembled WGS sequence"/>
</dbReference>
<feature type="transmembrane region" description="Helical" evidence="1">
    <location>
        <begin position="135"/>
        <end position="158"/>
    </location>
</feature>
<keyword evidence="1" id="KW-0472">Membrane</keyword>
<organism evidence="3 4">
    <name type="scientific">Magallana gigas</name>
    <name type="common">Pacific oyster</name>
    <name type="synonym">Crassostrea gigas</name>
    <dbReference type="NCBI Taxonomy" id="29159"/>
    <lineage>
        <taxon>Eukaryota</taxon>
        <taxon>Metazoa</taxon>
        <taxon>Spiralia</taxon>
        <taxon>Lophotrochozoa</taxon>
        <taxon>Mollusca</taxon>
        <taxon>Bivalvia</taxon>
        <taxon>Autobranchia</taxon>
        <taxon>Pteriomorphia</taxon>
        <taxon>Ostreida</taxon>
        <taxon>Ostreoidea</taxon>
        <taxon>Ostreidae</taxon>
        <taxon>Magallana</taxon>
    </lineage>
</organism>
<evidence type="ECO:0000256" key="2">
    <source>
        <dbReference type="SAM" id="SignalP"/>
    </source>
</evidence>
<evidence type="ECO:0008006" key="5">
    <source>
        <dbReference type="Google" id="ProtNLM"/>
    </source>
</evidence>
<accession>A0A8W8L810</accession>
<keyword evidence="4" id="KW-1185">Reference proteome</keyword>
<evidence type="ECO:0000256" key="1">
    <source>
        <dbReference type="SAM" id="Phobius"/>
    </source>
</evidence>
<keyword evidence="1" id="KW-1133">Transmembrane helix</keyword>
<name>A0A8W8L810_MAGGI</name>
<dbReference type="EnsemblMetazoa" id="G26820.1">
    <property type="protein sequence ID" value="G26820.1:cds"/>
    <property type="gene ID" value="G26820"/>
</dbReference>
<reference evidence="3" key="1">
    <citation type="submission" date="2022-08" db="UniProtKB">
        <authorList>
            <consortium name="EnsemblMetazoa"/>
        </authorList>
    </citation>
    <scope>IDENTIFICATION</scope>
    <source>
        <strain evidence="3">05x7-T-G4-1.051#20</strain>
    </source>
</reference>
<keyword evidence="2" id="KW-0732">Signal</keyword>
<feature type="signal peptide" evidence="2">
    <location>
        <begin position="1"/>
        <end position="20"/>
    </location>
</feature>
<evidence type="ECO:0000313" key="3">
    <source>
        <dbReference type="EnsemblMetazoa" id="G26820.1:cds"/>
    </source>
</evidence>
<feature type="chain" id="PRO_5036505725" description="EGF-like domain-containing protein" evidence="2">
    <location>
        <begin position="21"/>
        <end position="183"/>
    </location>
</feature>
<protein>
    <recommendedName>
        <fullName evidence="5">EGF-like domain-containing protein</fullName>
    </recommendedName>
</protein>
<evidence type="ECO:0000313" key="4">
    <source>
        <dbReference type="Proteomes" id="UP000005408"/>
    </source>
</evidence>